<feature type="region of interest" description="Disordered" evidence="1">
    <location>
        <begin position="45"/>
        <end position="69"/>
    </location>
</feature>
<evidence type="ECO:0000313" key="2">
    <source>
        <dbReference type="EMBL" id="KAI5081140.1"/>
    </source>
</evidence>
<gene>
    <name evidence="2" type="ORF">GOP47_0004323</name>
</gene>
<protein>
    <submittedName>
        <fullName evidence="2">Uncharacterized protein</fullName>
    </submittedName>
</protein>
<dbReference type="AlphaFoldDB" id="A0A9D4V821"/>
<proteinExistence type="predicted"/>
<feature type="region of interest" description="Disordered" evidence="1">
    <location>
        <begin position="261"/>
        <end position="310"/>
    </location>
</feature>
<feature type="compositionally biased region" description="Acidic residues" evidence="1">
    <location>
        <begin position="60"/>
        <end position="69"/>
    </location>
</feature>
<feature type="compositionally biased region" description="Polar residues" evidence="1">
    <location>
        <begin position="104"/>
        <end position="124"/>
    </location>
</feature>
<feature type="region of interest" description="Disordered" evidence="1">
    <location>
        <begin position="1"/>
        <end position="26"/>
    </location>
</feature>
<evidence type="ECO:0000313" key="3">
    <source>
        <dbReference type="Proteomes" id="UP000886520"/>
    </source>
</evidence>
<dbReference type="PANTHER" id="PTHR33356:SF5">
    <property type="entry name" value="TIP41-LIKE PROTEIN"/>
    <property type="match status" value="1"/>
</dbReference>
<reference evidence="2" key="1">
    <citation type="submission" date="2021-01" db="EMBL/GenBank/DDBJ databases">
        <title>Adiantum capillus-veneris genome.</title>
        <authorList>
            <person name="Fang Y."/>
            <person name="Liao Q."/>
        </authorList>
    </citation>
    <scope>NUCLEOTIDE SEQUENCE</scope>
    <source>
        <strain evidence="2">H3</strain>
        <tissue evidence="2">Leaf</tissue>
    </source>
</reference>
<feature type="compositionally biased region" description="Low complexity" evidence="1">
    <location>
        <begin position="284"/>
        <end position="298"/>
    </location>
</feature>
<dbReference type="EMBL" id="JABFUD020000004">
    <property type="protein sequence ID" value="KAI5081140.1"/>
    <property type="molecule type" value="Genomic_DNA"/>
</dbReference>
<keyword evidence="3" id="KW-1185">Reference proteome</keyword>
<feature type="region of interest" description="Disordered" evidence="1">
    <location>
        <begin position="104"/>
        <end position="149"/>
    </location>
</feature>
<sequence length="449" mass="48110">MLGSSSREYCSGGWSRRSGEVQQHGSMDMDILKATRNVWGAEEAFLSPPEYSGPLAASLESEESSEDCEDYISGLAEEIAQSMLQEEETAEAVKSGPWETAALKTSWSSHKMGSSPKSPQSTLAGFNWDTRSNTGSSGVPSPPTPQEGESMDVLYGELLRVKLEDEVKLASQHQALSLQQQVIRRPSNSPPYPNFGRFSCNYRRASTPVIPQATSISSKGGRVNESHAGKDNVLSLAIDRAMMAKQGRQARSKGGGLEVVGGGGGGGGGGKQQQVGGGWGGGPAAYQGGKRGSHNSNSGRRRGEEHQQQQHHFSLFASNVGGGGGGGGAMRAVFLGAPTSRECGGTGVFLPRRLGSTHHQDSKRKPACSTVLLPSHIVQALNLNVEDTLPFSHRRDLGSTHHRHLRNYQLASQRLEPKEELSPCYFPMSHSTTLQEVAPNISLPSEWTY</sequence>
<accession>A0A9D4V821</accession>
<name>A0A9D4V821_ADICA</name>
<organism evidence="2 3">
    <name type="scientific">Adiantum capillus-veneris</name>
    <name type="common">Maidenhair fern</name>
    <dbReference type="NCBI Taxonomy" id="13818"/>
    <lineage>
        <taxon>Eukaryota</taxon>
        <taxon>Viridiplantae</taxon>
        <taxon>Streptophyta</taxon>
        <taxon>Embryophyta</taxon>
        <taxon>Tracheophyta</taxon>
        <taxon>Polypodiopsida</taxon>
        <taxon>Polypodiidae</taxon>
        <taxon>Polypodiales</taxon>
        <taxon>Pteridineae</taxon>
        <taxon>Pteridaceae</taxon>
        <taxon>Vittarioideae</taxon>
        <taxon>Adiantum</taxon>
    </lineage>
</organism>
<comment type="caution">
    <text evidence="2">The sequence shown here is derived from an EMBL/GenBank/DDBJ whole genome shotgun (WGS) entry which is preliminary data.</text>
</comment>
<dbReference type="Proteomes" id="UP000886520">
    <property type="component" value="Chromosome 4"/>
</dbReference>
<dbReference type="PANTHER" id="PTHR33356">
    <property type="entry name" value="TIP41-LIKE PROTEIN"/>
    <property type="match status" value="1"/>
</dbReference>
<evidence type="ECO:0000256" key="1">
    <source>
        <dbReference type="SAM" id="MobiDB-lite"/>
    </source>
</evidence>
<dbReference type="OrthoDB" id="1931548at2759"/>
<feature type="compositionally biased region" description="Gly residues" evidence="1">
    <location>
        <begin position="261"/>
        <end position="283"/>
    </location>
</feature>